<dbReference type="GO" id="GO:0044716">
    <property type="term" value="F:8-oxo-GDP phosphatase activity"/>
    <property type="evidence" value="ECO:0007669"/>
    <property type="project" value="TreeGrafter"/>
</dbReference>
<evidence type="ECO:0000313" key="13">
    <source>
        <dbReference type="EMBL" id="EFE27759.1"/>
    </source>
</evidence>
<evidence type="ECO:0000256" key="3">
    <source>
        <dbReference type="ARBA" id="ARBA00022457"/>
    </source>
</evidence>
<evidence type="ECO:0000256" key="5">
    <source>
        <dbReference type="ARBA" id="ARBA00022723"/>
    </source>
</evidence>
<dbReference type="Gene3D" id="3.90.79.10">
    <property type="entry name" value="Nucleoside Triphosphate Pyrophosphohydrolase"/>
    <property type="match status" value="1"/>
</dbReference>
<dbReference type="RefSeq" id="WP_014262550.1">
    <property type="nucleotide sequence ID" value="NC_016630.1"/>
</dbReference>
<reference evidence="14" key="1">
    <citation type="submission" date="2010-12" db="EMBL/GenBank/DDBJ databases">
        <title>The genome sequence of Filifactor alocis strain ATCC 35896.</title>
        <authorList>
            <consortium name="The Broad Institute Genome Sequencing Platform"/>
            <person name="Ward D."/>
            <person name="Earl A."/>
            <person name="Feldgarden M."/>
            <person name="Young S.K."/>
            <person name="Gargeya S."/>
            <person name="Zeng Q."/>
            <person name="Alvarado L."/>
            <person name="Berlin A."/>
            <person name="Bochicchio J."/>
            <person name="Chapman S.B."/>
            <person name="Chen Z."/>
            <person name="Freedman E."/>
            <person name="Gellesch M."/>
            <person name="Goldberg J."/>
            <person name="Griggs A."/>
            <person name="Gujja S."/>
            <person name="Heilman E."/>
            <person name="Heiman D."/>
            <person name="Howarth C."/>
            <person name="Mehta T."/>
            <person name="Neiman D."/>
            <person name="Pearson M."/>
            <person name="Roberts A."/>
            <person name="Saif S."/>
            <person name="Shea T."/>
            <person name="Shenoy N."/>
            <person name="Sisk P."/>
            <person name="Stolte C."/>
            <person name="Sykes S."/>
            <person name="White J."/>
            <person name="Yandava C."/>
            <person name="Izard J."/>
            <person name="Blanton J.M."/>
            <person name="Baranova O.V."/>
            <person name="Tanner A.C."/>
            <person name="Dewhirst F.E."/>
            <person name="Haas B."/>
            <person name="Nusbaum C."/>
            <person name="Birren B."/>
        </authorList>
    </citation>
    <scope>NUCLEOTIDE SEQUENCE [LARGE SCALE GENOMIC DNA]</scope>
    <source>
        <strain evidence="14">ATCC 35896 / D40 B5</strain>
    </source>
</reference>
<dbReference type="GO" id="GO:0046872">
    <property type="term" value="F:metal ion binding"/>
    <property type="evidence" value="ECO:0007669"/>
    <property type="project" value="UniProtKB-KW"/>
</dbReference>
<keyword evidence="14" id="KW-1185">Reference proteome</keyword>
<dbReference type="EC" id="3.6.1.55" evidence="11"/>
<keyword evidence="3" id="KW-0515">Mutator protein</keyword>
<accession>D6GTF2</accession>
<dbReference type="InterPro" id="IPR000086">
    <property type="entry name" value="NUDIX_hydrolase_dom"/>
</dbReference>
<evidence type="ECO:0000256" key="2">
    <source>
        <dbReference type="ARBA" id="ARBA00005582"/>
    </source>
</evidence>
<evidence type="ECO:0000256" key="6">
    <source>
        <dbReference type="ARBA" id="ARBA00022763"/>
    </source>
</evidence>
<evidence type="ECO:0000256" key="9">
    <source>
        <dbReference type="ARBA" id="ARBA00023204"/>
    </source>
</evidence>
<protein>
    <recommendedName>
        <fullName evidence="11">8-oxo-dGTP diphosphatase</fullName>
        <ecNumber evidence="11">3.6.1.55</ecNumber>
    </recommendedName>
</protein>
<dbReference type="GO" id="GO:0006281">
    <property type="term" value="P:DNA repair"/>
    <property type="evidence" value="ECO:0007669"/>
    <property type="project" value="UniProtKB-KW"/>
</dbReference>
<feature type="domain" description="Nudix hydrolase" evidence="12">
    <location>
        <begin position="2"/>
        <end position="128"/>
    </location>
</feature>
<evidence type="ECO:0000313" key="14">
    <source>
        <dbReference type="Proteomes" id="UP000007468"/>
    </source>
</evidence>
<dbReference type="PROSITE" id="PS51462">
    <property type="entry name" value="NUDIX"/>
    <property type="match status" value="1"/>
</dbReference>
<keyword evidence="5" id="KW-0479">Metal-binding</keyword>
<dbReference type="GO" id="GO:0044715">
    <property type="term" value="F:8-oxo-dGDP phosphatase activity"/>
    <property type="evidence" value="ECO:0007669"/>
    <property type="project" value="TreeGrafter"/>
</dbReference>
<dbReference type="InterPro" id="IPR020476">
    <property type="entry name" value="Nudix_hydrolase"/>
</dbReference>
<evidence type="ECO:0000256" key="11">
    <source>
        <dbReference type="ARBA" id="ARBA00038905"/>
    </source>
</evidence>
<dbReference type="PANTHER" id="PTHR47707:SF1">
    <property type="entry name" value="NUDIX HYDROLASE FAMILY PROTEIN"/>
    <property type="match status" value="1"/>
</dbReference>
<keyword evidence="6" id="KW-0227">DNA damage</keyword>
<evidence type="ECO:0000256" key="7">
    <source>
        <dbReference type="ARBA" id="ARBA00022801"/>
    </source>
</evidence>
<dbReference type="InterPro" id="IPR015797">
    <property type="entry name" value="NUDIX_hydrolase-like_dom_sf"/>
</dbReference>
<evidence type="ECO:0000256" key="8">
    <source>
        <dbReference type="ARBA" id="ARBA00022842"/>
    </source>
</evidence>
<evidence type="ECO:0000256" key="4">
    <source>
        <dbReference type="ARBA" id="ARBA00022705"/>
    </source>
</evidence>
<keyword evidence="9" id="KW-0234">DNA repair</keyword>
<comment type="similarity">
    <text evidence="2">Belongs to the Nudix hydrolase family.</text>
</comment>
<dbReference type="EMBL" id="CP002390">
    <property type="protein sequence ID" value="EFE27759.1"/>
    <property type="molecule type" value="Genomic_DNA"/>
</dbReference>
<dbReference type="STRING" id="546269.HMPREF0389_01390"/>
<dbReference type="PANTHER" id="PTHR47707">
    <property type="entry name" value="8-OXO-DGTP DIPHOSPHATASE"/>
    <property type="match status" value="1"/>
</dbReference>
<dbReference type="AlphaFoldDB" id="D6GTF2"/>
<proteinExistence type="inferred from homology"/>
<dbReference type="KEGG" id="faa:HMPREF0389_01390"/>
<dbReference type="Proteomes" id="UP000007468">
    <property type="component" value="Chromosome"/>
</dbReference>
<name>D6GTF2_FILAD</name>
<keyword evidence="4" id="KW-0235">DNA replication</keyword>
<dbReference type="OrthoDB" id="9810648at2"/>
<dbReference type="Pfam" id="PF00293">
    <property type="entry name" value="NUDIX"/>
    <property type="match status" value="1"/>
</dbReference>
<dbReference type="SUPFAM" id="SSF55811">
    <property type="entry name" value="Nudix"/>
    <property type="match status" value="1"/>
</dbReference>
<evidence type="ECO:0000259" key="12">
    <source>
        <dbReference type="PROSITE" id="PS51462"/>
    </source>
</evidence>
<evidence type="ECO:0000256" key="10">
    <source>
        <dbReference type="ARBA" id="ARBA00035861"/>
    </source>
</evidence>
<evidence type="ECO:0000256" key="1">
    <source>
        <dbReference type="ARBA" id="ARBA00001946"/>
    </source>
</evidence>
<dbReference type="GO" id="GO:0035539">
    <property type="term" value="F:8-oxo-7,8-dihydrodeoxyguanosine triphosphate pyrophosphatase activity"/>
    <property type="evidence" value="ECO:0007669"/>
    <property type="project" value="UniProtKB-EC"/>
</dbReference>
<keyword evidence="7 13" id="KW-0378">Hydrolase</keyword>
<dbReference type="eggNOG" id="COG1051">
    <property type="taxonomic scope" value="Bacteria"/>
</dbReference>
<dbReference type="PRINTS" id="PR00502">
    <property type="entry name" value="NUDIXFAMILY"/>
</dbReference>
<dbReference type="PATRIC" id="fig|546269.5.peg.963"/>
<sequence>MKTVHVVSAVIRRENEVFATQKGYGEWKGWWEFPGGKVEDGESAKEALFREIREELETSVEVGDLIEVVEYDYPKFHLYMECFWATVTEGNLVLKEAQDSRWLTAEQIYDVKWLPGDLGLIETIRKELMKSEREK</sequence>
<comment type="catalytic activity">
    <reaction evidence="10">
        <text>8-oxo-dGTP + H2O = 8-oxo-dGMP + diphosphate + H(+)</text>
        <dbReference type="Rhea" id="RHEA:31575"/>
        <dbReference type="ChEBI" id="CHEBI:15377"/>
        <dbReference type="ChEBI" id="CHEBI:15378"/>
        <dbReference type="ChEBI" id="CHEBI:33019"/>
        <dbReference type="ChEBI" id="CHEBI:63224"/>
        <dbReference type="ChEBI" id="CHEBI:77896"/>
        <dbReference type="EC" id="3.6.1.55"/>
    </reaction>
</comment>
<dbReference type="InterPro" id="IPR047127">
    <property type="entry name" value="MutT-like"/>
</dbReference>
<dbReference type="CDD" id="cd03425">
    <property type="entry name" value="NUDIX_MutT_NudA_like"/>
    <property type="match status" value="1"/>
</dbReference>
<dbReference type="GO" id="GO:0008413">
    <property type="term" value="F:8-oxo-7,8-dihydroguanosine triphosphate pyrophosphatase activity"/>
    <property type="evidence" value="ECO:0007669"/>
    <property type="project" value="TreeGrafter"/>
</dbReference>
<gene>
    <name evidence="13" type="ordered locus">HMPREF0389_01390</name>
</gene>
<comment type="cofactor">
    <cofactor evidence="1">
        <name>Mg(2+)</name>
        <dbReference type="ChEBI" id="CHEBI:18420"/>
    </cofactor>
</comment>
<organism evidence="13 14">
    <name type="scientific">Filifactor alocis (strain ATCC 35896 / CCUG 47790 / D40 B5)</name>
    <name type="common">Fusobacterium alocis</name>
    <dbReference type="NCBI Taxonomy" id="546269"/>
    <lineage>
        <taxon>Bacteria</taxon>
        <taxon>Bacillati</taxon>
        <taxon>Bacillota</taxon>
        <taxon>Clostridia</taxon>
        <taxon>Peptostreptococcales</taxon>
        <taxon>Filifactoraceae</taxon>
        <taxon>Filifactor</taxon>
    </lineage>
</organism>
<keyword evidence="8" id="KW-0460">Magnesium</keyword>
<dbReference type="GO" id="GO:0006260">
    <property type="term" value="P:DNA replication"/>
    <property type="evidence" value="ECO:0007669"/>
    <property type="project" value="UniProtKB-KW"/>
</dbReference>